<sequence length="43" mass="4394">MSSALWADALGAGYFALGLWLAVAVTSEVLRLVGSLAGRVGDE</sequence>
<gene>
    <name evidence="2" type="ORF">DFE_1699</name>
</gene>
<keyword evidence="3" id="KW-1185">Reference proteome</keyword>
<evidence type="ECO:0000313" key="2">
    <source>
        <dbReference type="EMBL" id="BBD08425.1"/>
    </source>
</evidence>
<reference evidence="2 3" key="1">
    <citation type="journal article" date="2018" name="Sci. Adv.">
        <title>Multi-heme cytochromes provide a pathway for survival in energy-limited environments.</title>
        <authorList>
            <person name="Deng X."/>
            <person name="Dohmae N."/>
            <person name="Nealson K.H."/>
            <person name="Hashimoto K."/>
            <person name="Okamoto A."/>
        </authorList>
    </citation>
    <scope>NUCLEOTIDE SEQUENCE [LARGE SCALE GENOMIC DNA]</scope>
    <source>
        <strain evidence="2 3">IS5</strain>
    </source>
</reference>
<evidence type="ECO:0000313" key="3">
    <source>
        <dbReference type="Proteomes" id="UP000269883"/>
    </source>
</evidence>
<dbReference type="Proteomes" id="UP000269883">
    <property type="component" value="Chromosome"/>
</dbReference>
<dbReference type="KEGG" id="dfl:DFE_1699"/>
<name>A0A2Z6AZ19_9BACT</name>
<organism evidence="2 3">
    <name type="scientific">Desulfovibrio ferrophilus</name>
    <dbReference type="NCBI Taxonomy" id="241368"/>
    <lineage>
        <taxon>Bacteria</taxon>
        <taxon>Pseudomonadati</taxon>
        <taxon>Thermodesulfobacteriota</taxon>
        <taxon>Desulfovibrionia</taxon>
        <taxon>Desulfovibrionales</taxon>
        <taxon>Desulfovibrionaceae</taxon>
        <taxon>Desulfovibrio</taxon>
    </lineage>
</organism>
<protein>
    <submittedName>
        <fullName evidence="2">Uncharacterized protein</fullName>
    </submittedName>
</protein>
<dbReference type="EMBL" id="AP017378">
    <property type="protein sequence ID" value="BBD08425.1"/>
    <property type="molecule type" value="Genomic_DNA"/>
</dbReference>
<keyword evidence="1" id="KW-0812">Transmembrane</keyword>
<proteinExistence type="predicted"/>
<dbReference type="RefSeq" id="WP_269471683.1">
    <property type="nucleotide sequence ID" value="NZ_AP017378.1"/>
</dbReference>
<evidence type="ECO:0000256" key="1">
    <source>
        <dbReference type="SAM" id="Phobius"/>
    </source>
</evidence>
<dbReference type="AlphaFoldDB" id="A0A2Z6AZ19"/>
<keyword evidence="1" id="KW-0472">Membrane</keyword>
<keyword evidence="1" id="KW-1133">Transmembrane helix</keyword>
<accession>A0A2Z6AZ19</accession>
<feature type="transmembrane region" description="Helical" evidence="1">
    <location>
        <begin position="12"/>
        <end position="33"/>
    </location>
</feature>